<dbReference type="AlphaFoldDB" id="A0A0W8FDA9"/>
<organism evidence="1">
    <name type="scientific">hydrocarbon metagenome</name>
    <dbReference type="NCBI Taxonomy" id="938273"/>
    <lineage>
        <taxon>unclassified sequences</taxon>
        <taxon>metagenomes</taxon>
        <taxon>ecological metagenomes</taxon>
    </lineage>
</organism>
<sequence length="42" mass="4902">MSERFLASEDERLTGLREACGAAEREREMVQMLRRAGYAVRR</sequence>
<protein>
    <submittedName>
        <fullName evidence="1">Uncharacterized protein</fullName>
    </submittedName>
</protein>
<evidence type="ECO:0000313" key="1">
    <source>
        <dbReference type="EMBL" id="KUG18877.1"/>
    </source>
</evidence>
<dbReference type="EMBL" id="LNQE01001351">
    <property type="protein sequence ID" value="KUG18877.1"/>
    <property type="molecule type" value="Genomic_DNA"/>
</dbReference>
<proteinExistence type="predicted"/>
<gene>
    <name evidence="1" type="ORF">ASZ90_011422</name>
</gene>
<comment type="caution">
    <text evidence="1">The sequence shown here is derived from an EMBL/GenBank/DDBJ whole genome shotgun (WGS) entry which is preliminary data.</text>
</comment>
<accession>A0A0W8FDA9</accession>
<name>A0A0W8FDA9_9ZZZZ</name>
<reference evidence="1" key="1">
    <citation type="journal article" date="2015" name="Proc. Natl. Acad. Sci. U.S.A.">
        <title>Networks of energetic and metabolic interactions define dynamics in microbial communities.</title>
        <authorList>
            <person name="Embree M."/>
            <person name="Liu J.K."/>
            <person name="Al-Bassam M.M."/>
            <person name="Zengler K."/>
        </authorList>
    </citation>
    <scope>NUCLEOTIDE SEQUENCE</scope>
</reference>